<sequence length="221" mass="24287">MRWNRLATVASLAVLAVFGLDTSQARAGEPSEKVENGKKAGDFMIRLRGIGIVPTDRAKIDVIGGDTDISNEFVPEADFSYFLTDNLALELIAATARHDVRAKNTAVGDLDLGKVNHLPPTLLLQWHVAPDSIISPYFGAGINYTIFYNADVGKDIDKIEYDNSLGWALQAGTDVHLASNWWLNLDVKYIHIQSDVEVNNAIKADVDVNPWIFGIGLGYKF</sequence>
<evidence type="ECO:0000313" key="3">
    <source>
        <dbReference type="EMBL" id="MEK0082498.1"/>
    </source>
</evidence>
<proteinExistence type="inferred from homology"/>
<reference evidence="3 4" key="1">
    <citation type="submission" date="2024-01" db="EMBL/GenBank/DDBJ databases">
        <title>Multi-omics insights into the function and evolution of sodium benzoate biodegradation pathways in Benzoatithermus flavus gen. nov., sp. nov. from hot spring.</title>
        <authorList>
            <person name="Hu C.-J."/>
            <person name="Li W.-J."/>
        </authorList>
    </citation>
    <scope>NUCLEOTIDE SEQUENCE [LARGE SCALE GENOMIC DNA]</scope>
    <source>
        <strain evidence="3 4">SYSU G07066</strain>
    </source>
</reference>
<dbReference type="InterPro" id="IPR011250">
    <property type="entry name" value="OMP/PagP_B-barrel"/>
</dbReference>
<evidence type="ECO:0000256" key="2">
    <source>
        <dbReference type="SAM" id="SignalP"/>
    </source>
</evidence>
<keyword evidence="4" id="KW-1185">Reference proteome</keyword>
<comment type="caution">
    <text evidence="3">The sequence shown here is derived from an EMBL/GenBank/DDBJ whole genome shotgun (WGS) entry which is preliminary data.</text>
</comment>
<dbReference type="InterPro" id="IPR000758">
    <property type="entry name" value="Enterovir_OMP"/>
</dbReference>
<gene>
    <name evidence="3" type="ORF">U1T56_05005</name>
</gene>
<dbReference type="InterPro" id="IPR005618">
    <property type="entry name" value="OMPW"/>
</dbReference>
<dbReference type="RefSeq" id="WP_418158343.1">
    <property type="nucleotide sequence ID" value="NZ_JBBLZC010000003.1"/>
</dbReference>
<dbReference type="EMBL" id="JBBLZC010000003">
    <property type="protein sequence ID" value="MEK0082498.1"/>
    <property type="molecule type" value="Genomic_DNA"/>
</dbReference>
<dbReference type="PANTHER" id="PTHR36920:SF1">
    <property type="entry name" value="OUTER MEMBRANE PROTEIN W"/>
    <property type="match status" value="1"/>
</dbReference>
<organism evidence="3 4">
    <name type="scientific">Benzoatithermus flavus</name>
    <dbReference type="NCBI Taxonomy" id="3108223"/>
    <lineage>
        <taxon>Bacteria</taxon>
        <taxon>Pseudomonadati</taxon>
        <taxon>Pseudomonadota</taxon>
        <taxon>Alphaproteobacteria</taxon>
        <taxon>Geminicoccales</taxon>
        <taxon>Geminicoccaceae</taxon>
        <taxon>Benzoatithermus</taxon>
    </lineage>
</organism>
<protein>
    <submittedName>
        <fullName evidence="3">OmpW family outer membrane protein</fullName>
    </submittedName>
</protein>
<dbReference type="Gene3D" id="2.40.160.20">
    <property type="match status" value="1"/>
</dbReference>
<accession>A0ABU8XMT8</accession>
<dbReference type="Proteomes" id="UP001375743">
    <property type="component" value="Unassembled WGS sequence"/>
</dbReference>
<feature type="chain" id="PRO_5046670019" evidence="2">
    <location>
        <begin position="28"/>
        <end position="221"/>
    </location>
</feature>
<evidence type="ECO:0000313" key="4">
    <source>
        <dbReference type="Proteomes" id="UP001375743"/>
    </source>
</evidence>
<dbReference type="SUPFAM" id="SSF56925">
    <property type="entry name" value="OMPA-like"/>
    <property type="match status" value="1"/>
</dbReference>
<evidence type="ECO:0000256" key="1">
    <source>
        <dbReference type="ARBA" id="ARBA00009330"/>
    </source>
</evidence>
<dbReference type="Pfam" id="PF03922">
    <property type="entry name" value="OmpW"/>
    <property type="match status" value="1"/>
</dbReference>
<name>A0ABU8XMT8_9PROT</name>
<dbReference type="PANTHER" id="PTHR36920">
    <property type="match status" value="1"/>
</dbReference>
<dbReference type="PROSITE" id="PS00695">
    <property type="entry name" value="ENT_VIR_OMP_2"/>
    <property type="match status" value="1"/>
</dbReference>
<keyword evidence="2" id="KW-0732">Signal</keyword>
<feature type="signal peptide" evidence="2">
    <location>
        <begin position="1"/>
        <end position="27"/>
    </location>
</feature>
<comment type="similarity">
    <text evidence="1">Belongs to the OmpW/AlkL family.</text>
</comment>